<dbReference type="InterPro" id="IPR036291">
    <property type="entry name" value="NAD(P)-bd_dom_sf"/>
</dbReference>
<dbReference type="HOGENOM" id="CLU_1310065_0_0_1"/>
<dbReference type="AlphaFoldDB" id="W2SAK8"/>
<sequence length="210" mass="22985">MVEARIRKVTIANVNGNLGPEVIKQLLDAEFEVTILTRDSKQTTGSYGETARLQVTEVEYTLPTLVPAAASVEAGVCRIVPSYYGVDMRVPENRANPAFVPKLLIEGHIHELVEKGKITYSGITTGDFLEYALNFGALINLVGKPYPVFKGGDVNASLRSHSDIAKAIVSVLQKPDETENRYLLIKSMVTRQNQLLRLAKDVCPGVNSSQ</sequence>
<name>W2SAK8_CYPE1</name>
<accession>W2SAK8</accession>
<proteinExistence type="predicted"/>
<dbReference type="InParanoid" id="W2SAK8"/>
<dbReference type="OrthoDB" id="9974981at2759"/>
<dbReference type="GO" id="GO:0016491">
    <property type="term" value="F:oxidoreductase activity"/>
    <property type="evidence" value="ECO:0007669"/>
    <property type="project" value="UniProtKB-KW"/>
</dbReference>
<dbReference type="PANTHER" id="PTHR47706:SF1">
    <property type="entry name" value="CIPA-LIKE, PUTATIVE (AFU_ORTHOLOGUE AFUA_1G12460)-RELATED"/>
    <property type="match status" value="1"/>
</dbReference>
<organism evidence="3 4">
    <name type="scientific">Cyphellophora europaea (strain CBS 101466)</name>
    <name type="common">Phialophora europaea</name>
    <dbReference type="NCBI Taxonomy" id="1220924"/>
    <lineage>
        <taxon>Eukaryota</taxon>
        <taxon>Fungi</taxon>
        <taxon>Dikarya</taxon>
        <taxon>Ascomycota</taxon>
        <taxon>Pezizomycotina</taxon>
        <taxon>Eurotiomycetes</taxon>
        <taxon>Chaetothyriomycetidae</taxon>
        <taxon>Chaetothyriales</taxon>
        <taxon>Cyphellophoraceae</taxon>
        <taxon>Cyphellophora</taxon>
    </lineage>
</organism>
<dbReference type="Gene3D" id="3.40.50.720">
    <property type="entry name" value="NAD(P)-binding Rossmann-like Domain"/>
    <property type="match status" value="2"/>
</dbReference>
<dbReference type="InterPro" id="IPR051609">
    <property type="entry name" value="NmrA/Isoflavone_reductase-like"/>
</dbReference>
<keyword evidence="4" id="KW-1185">Reference proteome</keyword>
<evidence type="ECO:0000313" key="3">
    <source>
        <dbReference type="EMBL" id="ETN45058.1"/>
    </source>
</evidence>
<gene>
    <name evidence="3" type="ORF">HMPREF1541_09934</name>
</gene>
<dbReference type="PANTHER" id="PTHR47706">
    <property type="entry name" value="NMRA-LIKE FAMILY PROTEIN"/>
    <property type="match status" value="1"/>
</dbReference>
<dbReference type="EMBL" id="KB822713">
    <property type="protein sequence ID" value="ETN45058.1"/>
    <property type="molecule type" value="Genomic_DNA"/>
</dbReference>
<reference evidence="3 4" key="1">
    <citation type="submission" date="2013-03" db="EMBL/GenBank/DDBJ databases">
        <title>The Genome Sequence of Phialophora europaea CBS 101466.</title>
        <authorList>
            <consortium name="The Broad Institute Genomics Platform"/>
            <person name="Cuomo C."/>
            <person name="de Hoog S."/>
            <person name="Gorbushina A."/>
            <person name="Walker B."/>
            <person name="Young S.K."/>
            <person name="Zeng Q."/>
            <person name="Gargeya S."/>
            <person name="Fitzgerald M."/>
            <person name="Haas B."/>
            <person name="Abouelleil A."/>
            <person name="Allen A.W."/>
            <person name="Alvarado L."/>
            <person name="Arachchi H.M."/>
            <person name="Berlin A.M."/>
            <person name="Chapman S.B."/>
            <person name="Gainer-Dewar J."/>
            <person name="Goldberg J."/>
            <person name="Griggs A."/>
            <person name="Gujja S."/>
            <person name="Hansen M."/>
            <person name="Howarth C."/>
            <person name="Imamovic A."/>
            <person name="Ireland A."/>
            <person name="Larimer J."/>
            <person name="McCowan C."/>
            <person name="Murphy C."/>
            <person name="Pearson M."/>
            <person name="Poon T.W."/>
            <person name="Priest M."/>
            <person name="Roberts A."/>
            <person name="Saif S."/>
            <person name="Shea T."/>
            <person name="Sisk P."/>
            <person name="Sykes S."/>
            <person name="Wortman J."/>
            <person name="Nusbaum C."/>
            <person name="Birren B."/>
        </authorList>
    </citation>
    <scope>NUCLEOTIDE SEQUENCE [LARGE SCALE GENOMIC DNA]</scope>
    <source>
        <strain evidence="3 4">CBS 101466</strain>
    </source>
</reference>
<evidence type="ECO:0000256" key="1">
    <source>
        <dbReference type="ARBA" id="ARBA00022857"/>
    </source>
</evidence>
<dbReference type="GeneID" id="19977273"/>
<keyword evidence="1" id="KW-0521">NADP</keyword>
<dbReference type="RefSeq" id="XP_008712828.1">
    <property type="nucleotide sequence ID" value="XM_008714606.1"/>
</dbReference>
<keyword evidence="2" id="KW-0560">Oxidoreductase</keyword>
<dbReference type="Proteomes" id="UP000030752">
    <property type="component" value="Unassembled WGS sequence"/>
</dbReference>
<dbReference type="SUPFAM" id="SSF51735">
    <property type="entry name" value="NAD(P)-binding Rossmann-fold domains"/>
    <property type="match status" value="1"/>
</dbReference>
<evidence type="ECO:0000256" key="2">
    <source>
        <dbReference type="ARBA" id="ARBA00023002"/>
    </source>
</evidence>
<protein>
    <submittedName>
        <fullName evidence="3">Uncharacterized protein</fullName>
    </submittedName>
</protein>
<evidence type="ECO:0000313" key="4">
    <source>
        <dbReference type="Proteomes" id="UP000030752"/>
    </source>
</evidence>
<dbReference type="VEuPathDB" id="FungiDB:HMPREF1541_09934"/>